<evidence type="ECO:0000256" key="2">
    <source>
        <dbReference type="ARBA" id="ARBA00005752"/>
    </source>
</evidence>
<evidence type="ECO:0000256" key="11">
    <source>
        <dbReference type="PIRSR" id="PIRSR001589-3"/>
    </source>
</evidence>
<dbReference type="SUPFAM" id="SSF52402">
    <property type="entry name" value="Adenine nucleotide alpha hydrolases-like"/>
    <property type="match status" value="1"/>
</dbReference>
<keyword evidence="5 10" id="KW-0067">ATP-binding</keyword>
<organism evidence="13 14">
    <name type="scientific">Prauserella flavalba</name>
    <dbReference type="NCBI Taxonomy" id="1477506"/>
    <lineage>
        <taxon>Bacteria</taxon>
        <taxon>Bacillati</taxon>
        <taxon>Actinomycetota</taxon>
        <taxon>Actinomycetes</taxon>
        <taxon>Pseudonocardiales</taxon>
        <taxon>Pseudonocardiaceae</taxon>
        <taxon>Prauserella</taxon>
    </lineage>
</organism>
<accession>A0A318LEC7</accession>
<feature type="active site" description="For GATase activity" evidence="9">
    <location>
        <position position="2"/>
    </location>
</feature>
<feature type="domain" description="Glutamine amidotransferase type-2" evidence="12">
    <location>
        <begin position="2"/>
        <end position="222"/>
    </location>
</feature>
<comment type="catalytic activity">
    <reaction evidence="8">
        <text>L-aspartate + L-glutamine + ATP + H2O = L-asparagine + L-glutamate + AMP + diphosphate + H(+)</text>
        <dbReference type="Rhea" id="RHEA:12228"/>
        <dbReference type="ChEBI" id="CHEBI:15377"/>
        <dbReference type="ChEBI" id="CHEBI:15378"/>
        <dbReference type="ChEBI" id="CHEBI:29985"/>
        <dbReference type="ChEBI" id="CHEBI:29991"/>
        <dbReference type="ChEBI" id="CHEBI:30616"/>
        <dbReference type="ChEBI" id="CHEBI:33019"/>
        <dbReference type="ChEBI" id="CHEBI:58048"/>
        <dbReference type="ChEBI" id="CHEBI:58359"/>
        <dbReference type="ChEBI" id="CHEBI:456215"/>
        <dbReference type="EC" id="6.3.5.4"/>
    </reaction>
</comment>
<comment type="similarity">
    <text evidence="2">Belongs to the asparagine synthetase family.</text>
</comment>
<dbReference type="OrthoDB" id="9763290at2"/>
<dbReference type="CDD" id="cd01991">
    <property type="entry name" value="Asn_synthase_B_C"/>
    <property type="match status" value="1"/>
</dbReference>
<proteinExistence type="inferred from homology"/>
<keyword evidence="4 10" id="KW-0547">Nucleotide-binding</keyword>
<evidence type="ECO:0000256" key="8">
    <source>
        <dbReference type="ARBA" id="ARBA00048741"/>
    </source>
</evidence>
<evidence type="ECO:0000256" key="10">
    <source>
        <dbReference type="PIRSR" id="PIRSR001589-2"/>
    </source>
</evidence>
<evidence type="ECO:0000313" key="13">
    <source>
        <dbReference type="EMBL" id="PXY24381.1"/>
    </source>
</evidence>
<keyword evidence="14" id="KW-1185">Reference proteome</keyword>
<dbReference type="InterPro" id="IPR017932">
    <property type="entry name" value="GATase_2_dom"/>
</dbReference>
<dbReference type="RefSeq" id="WP_110342451.1">
    <property type="nucleotide sequence ID" value="NZ_JBHVKT010000035.1"/>
</dbReference>
<evidence type="ECO:0000259" key="12">
    <source>
        <dbReference type="PROSITE" id="PS51278"/>
    </source>
</evidence>
<dbReference type="Gene3D" id="3.40.50.620">
    <property type="entry name" value="HUPs"/>
    <property type="match status" value="1"/>
</dbReference>
<feature type="binding site" evidence="10">
    <location>
        <position position="106"/>
    </location>
    <ligand>
        <name>L-glutamine</name>
        <dbReference type="ChEBI" id="CHEBI:58359"/>
    </ligand>
</feature>
<dbReference type="GO" id="GO:0004066">
    <property type="term" value="F:asparagine synthase (glutamine-hydrolyzing) activity"/>
    <property type="evidence" value="ECO:0007669"/>
    <property type="project" value="UniProtKB-EC"/>
</dbReference>
<evidence type="ECO:0000256" key="3">
    <source>
        <dbReference type="ARBA" id="ARBA00012737"/>
    </source>
</evidence>
<protein>
    <recommendedName>
        <fullName evidence="3">asparagine synthase (glutamine-hydrolyzing)</fullName>
        <ecNumber evidence="3">6.3.5.4</ecNumber>
    </recommendedName>
</protein>
<dbReference type="PROSITE" id="PS51278">
    <property type="entry name" value="GATASE_TYPE_2"/>
    <property type="match status" value="1"/>
</dbReference>
<evidence type="ECO:0000256" key="9">
    <source>
        <dbReference type="PIRSR" id="PIRSR001589-1"/>
    </source>
</evidence>
<feature type="binding site" evidence="10">
    <location>
        <begin position="373"/>
        <end position="374"/>
    </location>
    <ligand>
        <name>ATP</name>
        <dbReference type="ChEBI" id="CHEBI:30616"/>
    </ligand>
</feature>
<dbReference type="InterPro" id="IPR033738">
    <property type="entry name" value="AsnB_N"/>
</dbReference>
<dbReference type="PIRSF" id="PIRSF001589">
    <property type="entry name" value="Asn_synthetase_glu-h"/>
    <property type="match status" value="1"/>
</dbReference>
<evidence type="ECO:0000256" key="6">
    <source>
        <dbReference type="ARBA" id="ARBA00022888"/>
    </source>
</evidence>
<evidence type="ECO:0000256" key="1">
    <source>
        <dbReference type="ARBA" id="ARBA00005187"/>
    </source>
</evidence>
<dbReference type="NCBIfam" id="TIGR01536">
    <property type="entry name" value="asn_synth_AEB"/>
    <property type="match status" value="1"/>
</dbReference>
<evidence type="ECO:0000256" key="7">
    <source>
        <dbReference type="ARBA" id="ARBA00022962"/>
    </source>
</evidence>
<dbReference type="GO" id="GO:0006529">
    <property type="term" value="P:asparagine biosynthetic process"/>
    <property type="evidence" value="ECO:0007669"/>
    <property type="project" value="UniProtKB-KW"/>
</dbReference>
<dbReference type="AlphaFoldDB" id="A0A318LEC7"/>
<comment type="caution">
    <text evidence="13">The sequence shown here is derived from an EMBL/GenBank/DDBJ whole genome shotgun (WGS) entry which is preliminary data.</text>
</comment>
<dbReference type="EC" id="6.3.5.4" evidence="3"/>
<dbReference type="InterPro" id="IPR001962">
    <property type="entry name" value="Asn_synthase"/>
</dbReference>
<reference evidence="13 14" key="1">
    <citation type="submission" date="2016-07" db="EMBL/GenBank/DDBJ databases">
        <title>Draft genome sequence of Prauserella sp. YIM 121212, isolated from alkaline soil.</title>
        <authorList>
            <person name="Ruckert C."/>
            <person name="Albersmeier A."/>
            <person name="Jiang C.-L."/>
            <person name="Jiang Y."/>
            <person name="Kalinowski J."/>
            <person name="Schneider O."/>
            <person name="Winkler A."/>
            <person name="Zotchev S.B."/>
        </authorList>
    </citation>
    <scope>NUCLEOTIDE SEQUENCE [LARGE SCALE GENOMIC DNA]</scope>
    <source>
        <strain evidence="13 14">YIM 121212</strain>
    </source>
</reference>
<dbReference type="InterPro" id="IPR029055">
    <property type="entry name" value="Ntn_hydrolases_N"/>
</dbReference>
<dbReference type="SUPFAM" id="SSF56235">
    <property type="entry name" value="N-terminal nucleophile aminohydrolases (Ntn hydrolases)"/>
    <property type="match status" value="1"/>
</dbReference>
<evidence type="ECO:0000256" key="5">
    <source>
        <dbReference type="ARBA" id="ARBA00022840"/>
    </source>
</evidence>
<feature type="site" description="Important for beta-aspartyl-AMP intermediate formation" evidence="11">
    <location>
        <position position="375"/>
    </location>
</feature>
<dbReference type="EMBL" id="MASU01000013">
    <property type="protein sequence ID" value="PXY24381.1"/>
    <property type="molecule type" value="Genomic_DNA"/>
</dbReference>
<dbReference type="PANTHER" id="PTHR43284:SF1">
    <property type="entry name" value="ASPARAGINE SYNTHETASE"/>
    <property type="match status" value="1"/>
</dbReference>
<keyword evidence="6 9" id="KW-0061">Asparagine biosynthesis</keyword>
<dbReference type="Pfam" id="PF00733">
    <property type="entry name" value="Asn_synthase"/>
    <property type="match status" value="1"/>
</dbReference>
<gene>
    <name evidence="13" type="ORF">BA062_29650</name>
</gene>
<dbReference type="PANTHER" id="PTHR43284">
    <property type="entry name" value="ASPARAGINE SYNTHETASE (GLUTAMINE-HYDROLYZING)"/>
    <property type="match status" value="1"/>
</dbReference>
<keyword evidence="7 9" id="KW-0315">Glutamine amidotransferase</keyword>
<evidence type="ECO:0000313" key="14">
    <source>
        <dbReference type="Proteomes" id="UP000247892"/>
    </source>
</evidence>
<dbReference type="InterPro" id="IPR014729">
    <property type="entry name" value="Rossmann-like_a/b/a_fold"/>
</dbReference>
<dbReference type="InterPro" id="IPR006426">
    <property type="entry name" value="Asn_synth_AEB"/>
</dbReference>
<dbReference type="Proteomes" id="UP000247892">
    <property type="component" value="Unassembled WGS sequence"/>
</dbReference>
<dbReference type="GO" id="GO:0005829">
    <property type="term" value="C:cytosol"/>
    <property type="evidence" value="ECO:0007669"/>
    <property type="project" value="TreeGrafter"/>
</dbReference>
<dbReference type="GO" id="GO:0005524">
    <property type="term" value="F:ATP binding"/>
    <property type="evidence" value="ECO:0007669"/>
    <property type="project" value="UniProtKB-KW"/>
</dbReference>
<comment type="pathway">
    <text evidence="1">Amino-acid biosynthesis; L-asparagine biosynthesis; L-asparagine from L-aspartate (L-Gln route): step 1/1.</text>
</comment>
<dbReference type="CDD" id="cd00712">
    <property type="entry name" value="AsnB"/>
    <property type="match status" value="1"/>
</dbReference>
<dbReference type="Gene3D" id="3.60.20.10">
    <property type="entry name" value="Glutamine Phosphoribosylpyrophosphate, subunit 1, domain 1"/>
    <property type="match status" value="1"/>
</dbReference>
<dbReference type="InterPro" id="IPR051786">
    <property type="entry name" value="ASN_synthetase/amidase"/>
</dbReference>
<keyword evidence="9" id="KW-0028">Amino-acid biosynthesis</keyword>
<dbReference type="Pfam" id="PF13537">
    <property type="entry name" value="GATase_7"/>
    <property type="match status" value="1"/>
</dbReference>
<name>A0A318LEC7_9PSEU</name>
<sequence length="642" mass="71453">MCGLLGLVCASENDAVNARPSVGQALRCQRHRGPDETDTWTDGEVVYGFNRLAIIDVEHSHQPLTWGPPENPRRYTINFNGEIYNYLELREELAAEHGAKFATEGDTEAIVAAYHHLGPAAVGRLRGMFAFLIWDSERKVVFGARDPFGIKPLYYSAGTGGIAFASEKKSLLELSGTLGVAEELDRTALQHYLVLQYVPEPESLHSGIRRIESGTSFTVEPGGELKTERYFSPEFTAKPVSGAAQVAALHEEIAEVMRDSVAKHMRADVTVGAFLSGGIDSTAIAALAKEHNPNLITFTTGFEREGYSEVDVAAESAAAIGVEHVVRTVSADEMMDTLPLIVWYLDDPVADPALVPLWFIAREARKRVKVVLSGEGSDELFGGYTIYREPLSLAPFEKVPGGVRKLLGKVSARIPEGTRGKDLLRRGALTLEERYYGNARIFRDDQLRGVLKTFTEGVGHGDVTAPWYDLSRGWDPVARMQHVDLFTWLRGDILVKADKVTMANSLELRVPFLDSEVFRVASSIPLDQKITRETTKFALRRALDGIVPAHVLNRRKLGFPVPIRVWLRDEMYDWARGVISDSQTDELLDKRAVLAMLAEHKAGSLDHSRRLWALLVFMLWHGIFIENRIKPEIPEPQYPVKL</sequence>
<evidence type="ECO:0000256" key="4">
    <source>
        <dbReference type="ARBA" id="ARBA00022741"/>
    </source>
</evidence>